<evidence type="ECO:0000256" key="2">
    <source>
        <dbReference type="SAM" id="Phobius"/>
    </source>
</evidence>
<reference evidence="4" key="2">
    <citation type="submission" date="2022-03" db="EMBL/GenBank/DDBJ databases">
        <authorList>
            <person name="Ryngajllo M."/>
            <person name="Jacek P."/>
            <person name="Kubiak K."/>
        </authorList>
    </citation>
    <scope>NUCLEOTIDE SEQUENCE</scope>
    <source>
        <strain evidence="4">SI1</strain>
    </source>
</reference>
<comment type="caution">
    <text evidence="4">The sequence shown here is derived from an EMBL/GenBank/DDBJ whole genome shotgun (WGS) entry which is preliminary data.</text>
</comment>
<dbReference type="Pfam" id="PF13413">
    <property type="entry name" value="HTH_25"/>
    <property type="match status" value="1"/>
</dbReference>
<dbReference type="PANTHER" id="PTHR34475:SF1">
    <property type="entry name" value="CYTOSKELETON PROTEIN RODZ"/>
    <property type="match status" value="1"/>
</dbReference>
<feature type="region of interest" description="Disordered" evidence="1">
    <location>
        <begin position="342"/>
        <end position="397"/>
    </location>
</feature>
<dbReference type="GO" id="GO:0003677">
    <property type="term" value="F:DNA binding"/>
    <property type="evidence" value="ECO:0007669"/>
    <property type="project" value="InterPro"/>
</dbReference>
<dbReference type="SUPFAM" id="SSF47413">
    <property type="entry name" value="lambda repressor-like DNA-binding domains"/>
    <property type="match status" value="1"/>
</dbReference>
<sequence>MSEGTRMFRQKNTNTGDAAIPPTGGDLPHSVGQELRARREQLGWSLPDVASWLRIRLPYLEALEEGRAQALPGSAYAIGFLRTYSKALGLAPEPLIQRFKMETRGSFDRKPDLSFPVPLPEKSLPLGVILLGGIVILVGAYIGWYRMTGASEHPVVTTHTDLPGISTPGTASPQIASVLPAPGELPPNLPQPLPQQEQNSITALAPSGPPEDTSPAKAPSGPVEKMGEDKNALANTHPDADHPAGADPAGPAATAATDQITLNASAPTWVQVRQQGGGVIYDHTLGSGETWQVPVDKHDLVLTVGNAGGLTLSANGVVSPPLGRNGEVRRNIILSAQAISSGTITQTPPTTSRAPMPPPAARPTGTISAPMPPLPPVGPSDGGNNALPPLPQTDKAE</sequence>
<evidence type="ECO:0000256" key="1">
    <source>
        <dbReference type="SAM" id="MobiDB-lite"/>
    </source>
</evidence>
<dbReference type="InterPro" id="IPR010982">
    <property type="entry name" value="Lambda_DNA-bd_dom_sf"/>
</dbReference>
<dbReference type="AlphaFoldDB" id="A0AAW5ES85"/>
<dbReference type="PANTHER" id="PTHR34475">
    <property type="match status" value="1"/>
</dbReference>
<feature type="compositionally biased region" description="Low complexity" evidence="1">
    <location>
        <begin position="245"/>
        <end position="254"/>
    </location>
</feature>
<protein>
    <submittedName>
        <fullName evidence="4">DUF4115 domain-containing protein</fullName>
    </submittedName>
</protein>
<dbReference type="Gene3D" id="1.10.260.40">
    <property type="entry name" value="lambda repressor-like DNA-binding domains"/>
    <property type="match status" value="1"/>
</dbReference>
<organism evidence="4 5">
    <name type="scientific">Novacetimonas hansenii</name>
    <name type="common">Komagataeibacter hansenii</name>
    <dbReference type="NCBI Taxonomy" id="436"/>
    <lineage>
        <taxon>Bacteria</taxon>
        <taxon>Pseudomonadati</taxon>
        <taxon>Pseudomonadota</taxon>
        <taxon>Alphaproteobacteria</taxon>
        <taxon>Acetobacterales</taxon>
        <taxon>Acetobacteraceae</taxon>
        <taxon>Novacetimonas</taxon>
    </lineage>
</organism>
<dbReference type="InterPro" id="IPR025194">
    <property type="entry name" value="RodZ-like_C"/>
</dbReference>
<feature type="transmembrane region" description="Helical" evidence="2">
    <location>
        <begin position="124"/>
        <end position="144"/>
    </location>
</feature>
<accession>A0AAW5ES85</accession>
<dbReference type="CDD" id="cd00093">
    <property type="entry name" value="HTH_XRE"/>
    <property type="match status" value="1"/>
</dbReference>
<dbReference type="InterPro" id="IPR050400">
    <property type="entry name" value="Bact_Cytoskel_RodZ"/>
</dbReference>
<name>A0AAW5ES85_NOVHA</name>
<feature type="region of interest" description="Disordered" evidence="1">
    <location>
        <begin position="159"/>
        <end position="254"/>
    </location>
</feature>
<dbReference type="EMBL" id="JAIBCX010000012">
    <property type="protein sequence ID" value="MCJ8353622.1"/>
    <property type="molecule type" value="Genomic_DNA"/>
</dbReference>
<keyword evidence="2" id="KW-1133">Transmembrane helix</keyword>
<feature type="domain" description="Cytoskeleton protein RodZ-like C-terminal" evidence="3">
    <location>
        <begin position="261"/>
        <end position="330"/>
    </location>
</feature>
<evidence type="ECO:0000313" key="5">
    <source>
        <dbReference type="Proteomes" id="UP001202887"/>
    </source>
</evidence>
<dbReference type="Pfam" id="PF13464">
    <property type="entry name" value="RodZ_C"/>
    <property type="match status" value="1"/>
</dbReference>
<evidence type="ECO:0000259" key="3">
    <source>
        <dbReference type="Pfam" id="PF13464"/>
    </source>
</evidence>
<feature type="compositionally biased region" description="Pro residues" evidence="1">
    <location>
        <begin position="183"/>
        <end position="193"/>
    </location>
</feature>
<reference evidence="4" key="1">
    <citation type="journal article" date="2021" name="Polymers (Basel)">
        <title>Highly Stretchable Bacterial Cellulose Produced by Komagataeibacter hansenii SI1.</title>
        <authorList>
            <person name="Cielecka I."/>
            <person name="Ryngajllo M."/>
            <person name="Maniukiewicz W."/>
            <person name="Bielecki S."/>
        </authorList>
    </citation>
    <scope>NUCLEOTIDE SEQUENCE</scope>
    <source>
        <strain evidence="4">SI1</strain>
    </source>
</reference>
<feature type="region of interest" description="Disordered" evidence="1">
    <location>
        <begin position="1"/>
        <end position="25"/>
    </location>
</feature>
<dbReference type="Proteomes" id="UP001202887">
    <property type="component" value="Unassembled WGS sequence"/>
</dbReference>
<keyword evidence="2" id="KW-0472">Membrane</keyword>
<dbReference type="RefSeq" id="WP_247066686.1">
    <property type="nucleotide sequence ID" value="NZ_CP094848.1"/>
</dbReference>
<proteinExistence type="predicted"/>
<keyword evidence="2" id="KW-0812">Transmembrane</keyword>
<evidence type="ECO:0000313" key="4">
    <source>
        <dbReference type="EMBL" id="MCJ8353622.1"/>
    </source>
</evidence>
<gene>
    <name evidence="4" type="ORF">K1W68_06425</name>
</gene>
<dbReference type="InterPro" id="IPR001387">
    <property type="entry name" value="Cro/C1-type_HTH"/>
</dbReference>